<evidence type="ECO:0000256" key="7">
    <source>
        <dbReference type="ARBA" id="ARBA00032923"/>
    </source>
</evidence>
<dbReference type="GO" id="GO:0031175">
    <property type="term" value="P:neuron projection development"/>
    <property type="evidence" value="ECO:0007669"/>
    <property type="project" value="TreeGrafter"/>
</dbReference>
<feature type="domain" description="ARMET N-terminal" evidence="10">
    <location>
        <begin position="30"/>
        <end position="136"/>
    </location>
</feature>
<dbReference type="PANTHER" id="PTHR12990:SF5">
    <property type="entry name" value="MESENCEPHALIC ASTROCYTE-DERIVED NEUROTROPHIC FACTOR HOMOLOG"/>
    <property type="match status" value="1"/>
</dbReference>
<evidence type="ECO:0000259" key="9">
    <source>
        <dbReference type="Pfam" id="PF10208"/>
    </source>
</evidence>
<dbReference type="Pfam" id="PF20145">
    <property type="entry name" value="ARMET_N"/>
    <property type="match status" value="1"/>
</dbReference>
<evidence type="ECO:0000256" key="5">
    <source>
        <dbReference type="ARBA" id="ARBA00022729"/>
    </source>
</evidence>
<dbReference type="Pfam" id="PF10208">
    <property type="entry name" value="ARMET_C"/>
    <property type="match status" value="1"/>
</dbReference>
<feature type="signal peptide" evidence="8">
    <location>
        <begin position="1"/>
        <end position="26"/>
    </location>
</feature>
<evidence type="ECO:0000256" key="8">
    <source>
        <dbReference type="SAM" id="SignalP"/>
    </source>
</evidence>
<evidence type="ECO:0000256" key="4">
    <source>
        <dbReference type="ARBA" id="ARBA00022525"/>
    </source>
</evidence>
<organism evidence="11 12">
    <name type="scientific">Meloidogyne hapla</name>
    <name type="common">Root-knot nematode worm</name>
    <dbReference type="NCBI Taxonomy" id="6305"/>
    <lineage>
        <taxon>Eukaryota</taxon>
        <taxon>Metazoa</taxon>
        <taxon>Ecdysozoa</taxon>
        <taxon>Nematoda</taxon>
        <taxon>Chromadorea</taxon>
        <taxon>Rhabditida</taxon>
        <taxon>Tylenchina</taxon>
        <taxon>Tylenchomorpha</taxon>
        <taxon>Tylenchoidea</taxon>
        <taxon>Meloidogynidae</taxon>
        <taxon>Meloidogyninae</taxon>
        <taxon>Meloidogyne</taxon>
    </lineage>
</organism>
<dbReference type="GO" id="GO:0071542">
    <property type="term" value="P:dopaminergic neuron differentiation"/>
    <property type="evidence" value="ECO:0007669"/>
    <property type="project" value="TreeGrafter"/>
</dbReference>
<dbReference type="AlphaFoldDB" id="A0A1I8BMN1"/>
<evidence type="ECO:0000256" key="6">
    <source>
        <dbReference type="ARBA" id="ARBA00023157"/>
    </source>
</evidence>
<evidence type="ECO:0000256" key="3">
    <source>
        <dbReference type="ARBA" id="ARBA00014267"/>
    </source>
</evidence>
<dbReference type="SUPFAM" id="SSF68906">
    <property type="entry name" value="SAP domain"/>
    <property type="match status" value="1"/>
</dbReference>
<feature type="domain" description="ARMET C-terminal" evidence="9">
    <location>
        <begin position="141"/>
        <end position="181"/>
    </location>
</feature>
<keyword evidence="5 8" id="KW-0732">Signal</keyword>
<evidence type="ECO:0000256" key="1">
    <source>
        <dbReference type="ARBA" id="ARBA00004613"/>
    </source>
</evidence>
<reference evidence="12" key="1">
    <citation type="submission" date="2016-11" db="UniProtKB">
        <authorList>
            <consortium name="WormBaseParasite"/>
        </authorList>
    </citation>
    <scope>IDENTIFICATION</scope>
</reference>
<dbReference type="InterPro" id="IPR036361">
    <property type="entry name" value="SAP_dom_sf"/>
</dbReference>
<evidence type="ECO:0000259" key="10">
    <source>
        <dbReference type="Pfam" id="PF20145"/>
    </source>
</evidence>
<dbReference type="OMA" id="EVCKGCA"/>
<dbReference type="InterPro" id="IPR045332">
    <property type="entry name" value="ARMET_N"/>
</dbReference>
<evidence type="ECO:0000313" key="12">
    <source>
        <dbReference type="WBParaSite" id="MhA1_Contig333.frz3.gene10"/>
    </source>
</evidence>
<keyword evidence="6" id="KW-1015">Disulfide bond</keyword>
<dbReference type="WBParaSite" id="MhA1_Contig333.frz3.gene10">
    <property type="protein sequence ID" value="MhA1_Contig333.frz3.gene10"/>
    <property type="gene ID" value="MhA1_Contig333.frz3.gene10"/>
</dbReference>
<dbReference type="GO" id="GO:0005783">
    <property type="term" value="C:endoplasmic reticulum"/>
    <property type="evidence" value="ECO:0007669"/>
    <property type="project" value="TreeGrafter"/>
</dbReference>
<protein>
    <recommendedName>
        <fullName evidence="3">Mesencephalic astrocyte-derived neurotrophic factor homolog</fullName>
    </recommendedName>
    <alternativeName>
        <fullName evidence="7">MANF/CDNF-like protein</fullName>
    </alternativeName>
</protein>
<comment type="similarity">
    <text evidence="2">Belongs to the ARMET family.</text>
</comment>
<name>A0A1I8BMN1_MELHA</name>
<evidence type="ECO:0000313" key="11">
    <source>
        <dbReference type="Proteomes" id="UP000095281"/>
    </source>
</evidence>
<dbReference type="Gene3D" id="1.10.720.30">
    <property type="entry name" value="SAP domain"/>
    <property type="match status" value="1"/>
</dbReference>
<accession>A0A1I8BMN1</accession>
<dbReference type="Gene3D" id="1.10.225.10">
    <property type="entry name" value="Saposin-like"/>
    <property type="match status" value="1"/>
</dbReference>
<keyword evidence="11" id="KW-1185">Reference proteome</keyword>
<keyword evidence="4" id="KW-0964">Secreted</keyword>
<dbReference type="GO" id="GO:0005615">
    <property type="term" value="C:extracellular space"/>
    <property type="evidence" value="ECO:0007669"/>
    <property type="project" value="TreeGrafter"/>
</dbReference>
<comment type="subcellular location">
    <subcellularLocation>
        <location evidence="1">Secreted</location>
    </subcellularLocation>
</comment>
<proteinExistence type="inferred from homology"/>
<dbReference type="PANTHER" id="PTHR12990">
    <property type="entry name" value="ARMET-LIKE PROTEIN"/>
    <property type="match status" value="1"/>
</dbReference>
<sequence>MLPRNYFIQLNFLLFTTLLLISIINAQEQECQVCEDVLKDVMERADSSGEEVNDDLVRKNLMDYCSEIADKRDSKNSDEERKDKMCFFIGAHKDSSASIIGDAVKPLAYNKPPLKVCKDLMTRDAQICSLKYDKPIDWDSLDLDKMRVGQLRELLRKLGDSCKGCVEKVDFVQRIRELMPKKEAREEL</sequence>
<dbReference type="InterPro" id="IPR045333">
    <property type="entry name" value="ARMET-like"/>
</dbReference>
<evidence type="ECO:0000256" key="2">
    <source>
        <dbReference type="ARBA" id="ARBA00005617"/>
    </source>
</evidence>
<feature type="chain" id="PRO_5009315951" description="Mesencephalic astrocyte-derived neurotrophic factor homolog" evidence="8">
    <location>
        <begin position="27"/>
        <end position="188"/>
    </location>
</feature>
<dbReference type="InterPro" id="IPR019345">
    <property type="entry name" value="ARMET_C"/>
</dbReference>
<dbReference type="Proteomes" id="UP000095281">
    <property type="component" value="Unplaced"/>
</dbReference>